<gene>
    <name evidence="6" type="ORF">F5984_02840</name>
</gene>
<comment type="caution">
    <text evidence="6">The sequence shown here is derived from an EMBL/GenBank/DDBJ whole genome shotgun (WGS) entry which is preliminary data.</text>
</comment>
<evidence type="ECO:0000256" key="4">
    <source>
        <dbReference type="ARBA" id="ARBA00023136"/>
    </source>
</evidence>
<keyword evidence="4 5" id="KW-0472">Membrane</keyword>
<dbReference type="RefSeq" id="WP_152122592.1">
    <property type="nucleotide sequence ID" value="NZ_WELI01000001.1"/>
</dbReference>
<dbReference type="Pfam" id="PF07681">
    <property type="entry name" value="DoxX"/>
    <property type="match status" value="1"/>
</dbReference>
<dbReference type="Proteomes" id="UP000488299">
    <property type="component" value="Unassembled WGS sequence"/>
</dbReference>
<keyword evidence="2 5" id="KW-0812">Transmembrane</keyword>
<evidence type="ECO:0000256" key="2">
    <source>
        <dbReference type="ARBA" id="ARBA00022692"/>
    </source>
</evidence>
<name>A0A7J5U4X8_9BACT</name>
<evidence type="ECO:0000313" key="6">
    <source>
        <dbReference type="EMBL" id="KAB7732899.1"/>
    </source>
</evidence>
<dbReference type="GO" id="GO:0016020">
    <property type="term" value="C:membrane"/>
    <property type="evidence" value="ECO:0007669"/>
    <property type="project" value="UniProtKB-SubCell"/>
</dbReference>
<feature type="transmembrane region" description="Helical" evidence="5">
    <location>
        <begin position="57"/>
        <end position="75"/>
    </location>
</feature>
<keyword evidence="3 5" id="KW-1133">Transmembrane helix</keyword>
<dbReference type="AlphaFoldDB" id="A0A7J5U4X8"/>
<reference evidence="6 7" key="1">
    <citation type="submission" date="2019-10" db="EMBL/GenBank/DDBJ databases">
        <title>Rudanella paleaurantiibacter sp. nov., isolated from sludge.</title>
        <authorList>
            <person name="Xu S.Q."/>
        </authorList>
    </citation>
    <scope>NUCLEOTIDE SEQUENCE [LARGE SCALE GENOMIC DNA]</scope>
    <source>
        <strain evidence="6 7">HX-22-17</strain>
    </source>
</reference>
<dbReference type="InterPro" id="IPR032808">
    <property type="entry name" value="DoxX"/>
</dbReference>
<protein>
    <submittedName>
        <fullName evidence="6">DoxX family membrane protein</fullName>
    </submittedName>
</protein>
<accession>A0A7J5U4X8</accession>
<feature type="transmembrane region" description="Helical" evidence="5">
    <location>
        <begin position="104"/>
        <end position="121"/>
    </location>
</feature>
<proteinExistence type="predicted"/>
<evidence type="ECO:0000256" key="3">
    <source>
        <dbReference type="ARBA" id="ARBA00022989"/>
    </source>
</evidence>
<evidence type="ECO:0000256" key="1">
    <source>
        <dbReference type="ARBA" id="ARBA00004141"/>
    </source>
</evidence>
<evidence type="ECO:0000313" key="7">
    <source>
        <dbReference type="Proteomes" id="UP000488299"/>
    </source>
</evidence>
<dbReference type="EMBL" id="WELI01000001">
    <property type="protein sequence ID" value="KAB7732899.1"/>
    <property type="molecule type" value="Genomic_DNA"/>
</dbReference>
<evidence type="ECO:0000256" key="5">
    <source>
        <dbReference type="SAM" id="Phobius"/>
    </source>
</evidence>
<sequence length="129" mass="13780">MDSSLTNGQLAALILRIGLGVNMLLHGAVRLPNLSATVEKMAAGFAGTILPDMVTKGFLYSVSFIEILIGLAILIGGPFGRWGYFAGGLLMTALMFGTSLKMDWATVATQVVYLIAFYLALNHTPNQRS</sequence>
<keyword evidence="7" id="KW-1185">Reference proteome</keyword>
<comment type="subcellular location">
    <subcellularLocation>
        <location evidence="1">Membrane</location>
        <topology evidence="1">Multi-pass membrane protein</topology>
    </subcellularLocation>
</comment>
<organism evidence="6 7">
    <name type="scientific">Rudanella paleaurantiibacter</name>
    <dbReference type="NCBI Taxonomy" id="2614655"/>
    <lineage>
        <taxon>Bacteria</taxon>
        <taxon>Pseudomonadati</taxon>
        <taxon>Bacteroidota</taxon>
        <taxon>Cytophagia</taxon>
        <taxon>Cytophagales</taxon>
        <taxon>Cytophagaceae</taxon>
        <taxon>Rudanella</taxon>
    </lineage>
</organism>